<name>A0A6G0MVE6_9STRA</name>
<dbReference type="Proteomes" id="UP000476176">
    <property type="component" value="Unassembled WGS sequence"/>
</dbReference>
<evidence type="ECO:0000313" key="6">
    <source>
        <dbReference type="Proteomes" id="UP000486351"/>
    </source>
</evidence>
<dbReference type="AlphaFoldDB" id="A0A6G0MVE6"/>
<accession>A0A6G0MVE6</accession>
<evidence type="ECO:0000313" key="4">
    <source>
        <dbReference type="EMBL" id="KAE9296455.1"/>
    </source>
</evidence>
<dbReference type="EMBL" id="QXGC01002762">
    <property type="protein sequence ID" value="KAE9182080.1"/>
    <property type="molecule type" value="Genomic_DNA"/>
</dbReference>
<feature type="chain" id="PRO_5036384559" description="Pectate lyase" evidence="2">
    <location>
        <begin position="18"/>
        <end position="50"/>
    </location>
</feature>
<organism evidence="3 5">
    <name type="scientific">Phytophthora fragariae</name>
    <dbReference type="NCBI Taxonomy" id="53985"/>
    <lineage>
        <taxon>Eukaryota</taxon>
        <taxon>Sar</taxon>
        <taxon>Stramenopiles</taxon>
        <taxon>Oomycota</taxon>
        <taxon>Peronosporomycetes</taxon>
        <taxon>Peronosporales</taxon>
        <taxon>Peronosporaceae</taxon>
        <taxon>Phytophthora</taxon>
    </lineage>
</organism>
<evidence type="ECO:0000256" key="2">
    <source>
        <dbReference type="SAM" id="SignalP"/>
    </source>
</evidence>
<comment type="caution">
    <text evidence="3">The sequence shown here is derived from an EMBL/GenBank/DDBJ whole genome shotgun (WGS) entry which is preliminary data.</text>
</comment>
<dbReference type="EMBL" id="QXFY01002501">
    <property type="protein sequence ID" value="KAE9296455.1"/>
    <property type="molecule type" value="Genomic_DNA"/>
</dbReference>
<keyword evidence="2" id="KW-0732">Signal</keyword>
<protein>
    <recommendedName>
        <fullName evidence="7">Pectate lyase</fullName>
    </recommendedName>
</protein>
<proteinExistence type="predicted"/>
<reference evidence="5 6" key="1">
    <citation type="submission" date="2018-09" db="EMBL/GenBank/DDBJ databases">
        <title>Genomic investigation of the strawberry pathogen Phytophthora fragariae indicates pathogenicity is determined by transcriptional variation in three key races.</title>
        <authorList>
            <person name="Adams T.M."/>
            <person name="Armitage A.D."/>
            <person name="Sobczyk M.K."/>
            <person name="Bates H.J."/>
            <person name="Dunwell J.M."/>
            <person name="Nellist C.F."/>
            <person name="Harrison R.J."/>
        </authorList>
    </citation>
    <scope>NUCLEOTIDE SEQUENCE [LARGE SCALE GENOMIC DNA]</scope>
    <source>
        <strain evidence="3 5">BC-23</strain>
        <strain evidence="4 6">NOV-77</strain>
    </source>
</reference>
<evidence type="ECO:0000256" key="1">
    <source>
        <dbReference type="SAM" id="MobiDB-lite"/>
    </source>
</evidence>
<feature type="signal peptide" evidence="2">
    <location>
        <begin position="1"/>
        <end position="17"/>
    </location>
</feature>
<evidence type="ECO:0000313" key="3">
    <source>
        <dbReference type="EMBL" id="KAE9182080.1"/>
    </source>
</evidence>
<feature type="region of interest" description="Disordered" evidence="1">
    <location>
        <begin position="25"/>
        <end position="50"/>
    </location>
</feature>
<dbReference type="Proteomes" id="UP000486351">
    <property type="component" value="Unassembled WGS sequence"/>
</dbReference>
<sequence>MSYGIIVFVLNVIAVQGDTDTCTNVWTSSGKERTGSDPRLGTPESGAQSA</sequence>
<gene>
    <name evidence="3" type="ORF">PF004_g24351</name>
    <name evidence="4" type="ORF">PF008_g23998</name>
</gene>
<evidence type="ECO:0000313" key="5">
    <source>
        <dbReference type="Proteomes" id="UP000476176"/>
    </source>
</evidence>
<evidence type="ECO:0008006" key="7">
    <source>
        <dbReference type="Google" id="ProtNLM"/>
    </source>
</evidence>